<evidence type="ECO:0000313" key="4">
    <source>
        <dbReference type="EMBL" id="RBO95402.1"/>
    </source>
</evidence>
<dbReference type="Proteomes" id="UP000252254">
    <property type="component" value="Unassembled WGS sequence"/>
</dbReference>
<reference evidence="4 5" key="1">
    <citation type="submission" date="2018-06" db="EMBL/GenBank/DDBJ databases">
        <title>Genomic Encyclopedia of Type Strains, Phase IV (KMG-IV): sequencing the most valuable type-strain genomes for metagenomic binning, comparative biology and taxonomic classification.</title>
        <authorList>
            <person name="Goeker M."/>
        </authorList>
    </citation>
    <scope>NUCLEOTIDE SEQUENCE [LARGE SCALE GENOMIC DNA]</scope>
    <source>
        <strain evidence="4 5">DSM 15140</strain>
    </source>
</reference>
<protein>
    <submittedName>
        <fullName evidence="4">CBS domain protein</fullName>
    </submittedName>
</protein>
<dbReference type="InterPro" id="IPR046342">
    <property type="entry name" value="CBS_dom_sf"/>
</dbReference>
<proteinExistence type="predicted"/>
<dbReference type="PANTHER" id="PTHR43080:SF2">
    <property type="entry name" value="CBS DOMAIN-CONTAINING PROTEIN"/>
    <property type="match status" value="1"/>
</dbReference>
<dbReference type="EMBL" id="QNRI01000008">
    <property type="protein sequence ID" value="RBO95402.1"/>
    <property type="molecule type" value="Genomic_DNA"/>
</dbReference>
<evidence type="ECO:0000313" key="5">
    <source>
        <dbReference type="Proteomes" id="UP000252254"/>
    </source>
</evidence>
<dbReference type="InterPro" id="IPR051257">
    <property type="entry name" value="Diverse_CBS-Domain"/>
</dbReference>
<dbReference type="AlphaFoldDB" id="A0A366DZA5"/>
<keyword evidence="5" id="KW-1185">Reference proteome</keyword>
<dbReference type="PROSITE" id="PS51371">
    <property type="entry name" value="CBS"/>
    <property type="match status" value="2"/>
</dbReference>
<dbReference type="STRING" id="200904.GCA_900168775_02885"/>
<dbReference type="InterPro" id="IPR000644">
    <property type="entry name" value="CBS_dom"/>
</dbReference>
<name>A0A366DZA5_9BACI</name>
<evidence type="ECO:0000256" key="1">
    <source>
        <dbReference type="ARBA" id="ARBA00023122"/>
    </source>
</evidence>
<accession>A0A366DZA5</accession>
<dbReference type="SUPFAM" id="SSF54631">
    <property type="entry name" value="CBS-domain pair"/>
    <property type="match status" value="1"/>
</dbReference>
<sequence>MFLLKASQIMKRSVIRLKETATIREVVEQFIEHGISGLPIVNDRNEVVAYISDGDIMRYIGKHKNYVIDMYSFINVIMGDDDSFEERMKRILKLNVLDIAKKNVITVSFDDRVEDVAYILGQKRIKKLPVLREGVLVGIISRGDVIRDAFKIVL</sequence>
<keyword evidence="1 2" id="KW-0129">CBS domain</keyword>
<feature type="domain" description="CBS" evidence="3">
    <location>
        <begin position="10"/>
        <end position="70"/>
    </location>
</feature>
<dbReference type="Gene3D" id="3.10.580.10">
    <property type="entry name" value="CBS-domain"/>
    <property type="match status" value="1"/>
</dbReference>
<dbReference type="Pfam" id="PF00571">
    <property type="entry name" value="CBS"/>
    <property type="match status" value="2"/>
</dbReference>
<feature type="domain" description="CBS" evidence="3">
    <location>
        <begin position="100"/>
        <end position="154"/>
    </location>
</feature>
<comment type="caution">
    <text evidence="4">The sequence shown here is derived from an EMBL/GenBank/DDBJ whole genome shotgun (WGS) entry which is preliminary data.</text>
</comment>
<dbReference type="CDD" id="cd04586">
    <property type="entry name" value="CBS_pair_BON_assoc"/>
    <property type="match status" value="1"/>
</dbReference>
<gene>
    <name evidence="4" type="ORF">DES48_108113</name>
</gene>
<evidence type="ECO:0000256" key="2">
    <source>
        <dbReference type="PROSITE-ProRule" id="PRU00703"/>
    </source>
</evidence>
<dbReference type="PANTHER" id="PTHR43080">
    <property type="entry name" value="CBS DOMAIN-CONTAINING PROTEIN CBSX3, MITOCHONDRIAL"/>
    <property type="match status" value="1"/>
</dbReference>
<dbReference type="SMART" id="SM00116">
    <property type="entry name" value="CBS"/>
    <property type="match status" value="2"/>
</dbReference>
<organism evidence="4 5">
    <name type="scientific">Paraliobacillus ryukyuensis</name>
    <dbReference type="NCBI Taxonomy" id="200904"/>
    <lineage>
        <taxon>Bacteria</taxon>
        <taxon>Bacillati</taxon>
        <taxon>Bacillota</taxon>
        <taxon>Bacilli</taxon>
        <taxon>Bacillales</taxon>
        <taxon>Bacillaceae</taxon>
        <taxon>Paraliobacillus</taxon>
    </lineage>
</organism>
<evidence type="ECO:0000259" key="3">
    <source>
        <dbReference type="PROSITE" id="PS51371"/>
    </source>
</evidence>